<name>A0A1G7FJ92_9BACL</name>
<dbReference type="EMBL" id="FNBG01000002">
    <property type="protein sequence ID" value="SDE75952.1"/>
    <property type="molecule type" value="Genomic_DNA"/>
</dbReference>
<dbReference type="OrthoDB" id="2630925at2"/>
<keyword evidence="3" id="KW-1185">Reference proteome</keyword>
<protein>
    <submittedName>
        <fullName evidence="2">Uncharacterized protein</fullName>
    </submittedName>
</protein>
<dbReference type="AlphaFoldDB" id="A0A1G7FJ92"/>
<proteinExistence type="predicted"/>
<evidence type="ECO:0000256" key="1">
    <source>
        <dbReference type="SAM" id="Coils"/>
    </source>
</evidence>
<gene>
    <name evidence="2" type="ORF">SAMN04488542_10216</name>
</gene>
<feature type="coiled-coil region" evidence="1">
    <location>
        <begin position="8"/>
        <end position="35"/>
    </location>
</feature>
<dbReference type="RefSeq" id="WP_091226488.1">
    <property type="nucleotide sequence ID" value="NZ_FNBG01000002.1"/>
</dbReference>
<reference evidence="2 3" key="1">
    <citation type="submission" date="2016-10" db="EMBL/GenBank/DDBJ databases">
        <authorList>
            <person name="de Groot N.N."/>
        </authorList>
    </citation>
    <scope>NUCLEOTIDE SEQUENCE [LARGE SCALE GENOMIC DNA]</scope>
    <source>
        <strain evidence="2 3">DSM 28129</strain>
    </source>
</reference>
<accession>A0A1G7FJ92</accession>
<organism evidence="2 3">
    <name type="scientific">Fontibacillus panacisegetis</name>
    <dbReference type="NCBI Taxonomy" id="670482"/>
    <lineage>
        <taxon>Bacteria</taxon>
        <taxon>Bacillati</taxon>
        <taxon>Bacillota</taxon>
        <taxon>Bacilli</taxon>
        <taxon>Bacillales</taxon>
        <taxon>Paenibacillaceae</taxon>
        <taxon>Fontibacillus</taxon>
    </lineage>
</organism>
<dbReference type="Proteomes" id="UP000198972">
    <property type="component" value="Unassembled WGS sequence"/>
</dbReference>
<evidence type="ECO:0000313" key="2">
    <source>
        <dbReference type="EMBL" id="SDE75952.1"/>
    </source>
</evidence>
<evidence type="ECO:0000313" key="3">
    <source>
        <dbReference type="Proteomes" id="UP000198972"/>
    </source>
</evidence>
<keyword evidence="1" id="KW-0175">Coiled coil</keyword>
<sequence length="137" mass="15071">MSGAAVIADQAGTRISELEEENTRLKQELATAGQTSKVVTPVFGSAVSLFVPITAGTDPLQERQNVYSGLEALGGTFESLGLDRERIMRELFDLMQLVVRFVATDLSELLPGQDVTEHVQRFFSEHNRQAFSKQEAV</sequence>
<dbReference type="STRING" id="670482.SAMN04488542_10216"/>